<evidence type="ECO:0000313" key="3">
    <source>
        <dbReference type="Proteomes" id="UP000549009"/>
    </source>
</evidence>
<evidence type="ECO:0000313" key="2">
    <source>
        <dbReference type="EMBL" id="MBB5108399.1"/>
    </source>
</evidence>
<keyword evidence="3" id="KW-1185">Reference proteome</keyword>
<keyword evidence="1" id="KW-0472">Membrane</keyword>
<gene>
    <name evidence="2" type="ORF">FHS40_007520</name>
</gene>
<feature type="transmembrane region" description="Helical" evidence="1">
    <location>
        <begin position="12"/>
        <end position="30"/>
    </location>
</feature>
<dbReference type="AlphaFoldDB" id="A0A7W8B150"/>
<reference evidence="2 3" key="1">
    <citation type="submission" date="2020-08" db="EMBL/GenBank/DDBJ databases">
        <title>Genomic Encyclopedia of Type Strains, Phase III (KMG-III): the genomes of soil and plant-associated and newly described type strains.</title>
        <authorList>
            <person name="Whitman W."/>
        </authorList>
    </citation>
    <scope>NUCLEOTIDE SEQUENCE [LARGE SCALE GENOMIC DNA]</scope>
    <source>
        <strain evidence="2 3">CECT 3146</strain>
    </source>
</reference>
<accession>A0A7W8B150</accession>
<keyword evidence="1" id="KW-1133">Transmembrane helix</keyword>
<keyword evidence="1" id="KW-0812">Transmembrane</keyword>
<comment type="caution">
    <text evidence="2">The sequence shown here is derived from an EMBL/GenBank/DDBJ whole genome shotgun (WGS) entry which is preliminary data.</text>
</comment>
<dbReference type="Proteomes" id="UP000549009">
    <property type="component" value="Unassembled WGS sequence"/>
</dbReference>
<protein>
    <submittedName>
        <fullName evidence="2">Undecaprenyl pyrophosphate phosphatase UppP</fullName>
    </submittedName>
</protein>
<dbReference type="EMBL" id="JACHJD010000018">
    <property type="protein sequence ID" value="MBB5108399.1"/>
    <property type="molecule type" value="Genomic_DNA"/>
</dbReference>
<sequence length="41" mass="4477">MKFITTKSFMPFVYYRIALGIVLFILVGAGELSPHAGESGD</sequence>
<name>A0A7W8B150_STRST</name>
<organism evidence="2 3">
    <name type="scientific">Streptomyces spectabilis</name>
    <dbReference type="NCBI Taxonomy" id="68270"/>
    <lineage>
        <taxon>Bacteria</taxon>
        <taxon>Bacillati</taxon>
        <taxon>Actinomycetota</taxon>
        <taxon>Actinomycetes</taxon>
        <taxon>Kitasatosporales</taxon>
        <taxon>Streptomycetaceae</taxon>
        <taxon>Streptomyces</taxon>
    </lineage>
</organism>
<evidence type="ECO:0000256" key="1">
    <source>
        <dbReference type="SAM" id="Phobius"/>
    </source>
</evidence>
<proteinExistence type="predicted"/>